<evidence type="ECO:0000313" key="1">
    <source>
        <dbReference type="EMBL" id="KAI4334683.1"/>
    </source>
</evidence>
<dbReference type="Proteomes" id="UP000828941">
    <property type="component" value="Chromosome 6"/>
</dbReference>
<protein>
    <submittedName>
        <fullName evidence="1">Uncharacterized protein</fullName>
    </submittedName>
</protein>
<accession>A0ACB9NF81</accession>
<evidence type="ECO:0000313" key="2">
    <source>
        <dbReference type="Proteomes" id="UP000828941"/>
    </source>
</evidence>
<dbReference type="EMBL" id="CM039431">
    <property type="protein sequence ID" value="KAI4334683.1"/>
    <property type="molecule type" value="Genomic_DNA"/>
</dbReference>
<keyword evidence="2" id="KW-1185">Reference proteome</keyword>
<organism evidence="1 2">
    <name type="scientific">Bauhinia variegata</name>
    <name type="common">Purple orchid tree</name>
    <name type="synonym">Phanera variegata</name>
    <dbReference type="NCBI Taxonomy" id="167791"/>
    <lineage>
        <taxon>Eukaryota</taxon>
        <taxon>Viridiplantae</taxon>
        <taxon>Streptophyta</taxon>
        <taxon>Embryophyta</taxon>
        <taxon>Tracheophyta</taxon>
        <taxon>Spermatophyta</taxon>
        <taxon>Magnoliopsida</taxon>
        <taxon>eudicotyledons</taxon>
        <taxon>Gunneridae</taxon>
        <taxon>Pentapetalae</taxon>
        <taxon>rosids</taxon>
        <taxon>fabids</taxon>
        <taxon>Fabales</taxon>
        <taxon>Fabaceae</taxon>
        <taxon>Cercidoideae</taxon>
        <taxon>Cercideae</taxon>
        <taxon>Bauhiniinae</taxon>
        <taxon>Bauhinia</taxon>
    </lineage>
</organism>
<proteinExistence type="predicted"/>
<name>A0ACB9NF81_BAUVA</name>
<reference evidence="1 2" key="1">
    <citation type="journal article" date="2022" name="DNA Res.">
        <title>Chromosomal-level genome assembly of the orchid tree Bauhinia variegata (Leguminosae; Cercidoideae) supports the allotetraploid origin hypothesis of Bauhinia.</title>
        <authorList>
            <person name="Zhong Y."/>
            <person name="Chen Y."/>
            <person name="Zheng D."/>
            <person name="Pang J."/>
            <person name="Liu Y."/>
            <person name="Luo S."/>
            <person name="Meng S."/>
            <person name="Qian L."/>
            <person name="Wei D."/>
            <person name="Dai S."/>
            <person name="Zhou R."/>
        </authorList>
    </citation>
    <scope>NUCLEOTIDE SEQUENCE [LARGE SCALE GENOMIC DNA]</scope>
    <source>
        <strain evidence="1">BV-YZ2020</strain>
    </source>
</reference>
<comment type="caution">
    <text evidence="1">The sequence shown here is derived from an EMBL/GenBank/DDBJ whole genome shotgun (WGS) entry which is preliminary data.</text>
</comment>
<gene>
    <name evidence="1" type="ORF">L6164_013399</name>
</gene>
<sequence length="119" mass="13401">MLPSGHHVSSNAKVLYSLYAMGRSEEIWGPDCLEFKPERWISKGGDILHVPSHKFIAYSVGPRSCLGKDMSLIEMKIVASAILWNYHIKVVQGHVVSPNLSIALFMRHGLKVQITKREM</sequence>